<comment type="similarity">
    <text evidence="2">Belongs to the KIF-binding protein family.</text>
</comment>
<proteinExistence type="inferred from homology"/>
<dbReference type="PANTHER" id="PTHR46321">
    <property type="entry name" value="KIF1-BINDING PROTEIN"/>
    <property type="match status" value="1"/>
</dbReference>
<protein>
    <recommendedName>
        <fullName evidence="3">KIF-binding protein</fullName>
    </recommendedName>
    <alternativeName>
        <fullName evidence="6">KIF1-binding protein</fullName>
    </alternativeName>
</protein>
<evidence type="ECO:0000313" key="8">
    <source>
        <dbReference type="EMBL" id="KAB0383917.1"/>
    </source>
</evidence>
<evidence type="ECO:0000256" key="2">
    <source>
        <dbReference type="ARBA" id="ARBA00010305"/>
    </source>
</evidence>
<name>A0A5J5MVJ3_MUNRE</name>
<dbReference type="Proteomes" id="UP000326062">
    <property type="component" value="Chromosome 2"/>
</dbReference>
<evidence type="ECO:0000313" key="9">
    <source>
        <dbReference type="Proteomes" id="UP000326062"/>
    </source>
</evidence>
<organism evidence="8 9">
    <name type="scientific">Muntiacus reevesi</name>
    <name type="common">Reeves' muntjac</name>
    <name type="synonym">Cervus reevesi</name>
    <dbReference type="NCBI Taxonomy" id="9886"/>
    <lineage>
        <taxon>Eukaryota</taxon>
        <taxon>Metazoa</taxon>
        <taxon>Chordata</taxon>
        <taxon>Craniata</taxon>
        <taxon>Vertebrata</taxon>
        <taxon>Euteleostomi</taxon>
        <taxon>Mammalia</taxon>
        <taxon>Eutheria</taxon>
        <taxon>Laurasiatheria</taxon>
        <taxon>Artiodactyla</taxon>
        <taxon>Ruminantia</taxon>
        <taxon>Pecora</taxon>
        <taxon>Cervidae</taxon>
        <taxon>Muntiacinae</taxon>
        <taxon>Muntiacus</taxon>
    </lineage>
</organism>
<comment type="function">
    <text evidence="7">Activator of KIF1B plus-end-directed microtubule motor activity. Required for organization of axonal microtubules, and axonal outgrowth and maintenance during peripheral and central nervous system development.</text>
</comment>
<sequence>MADAPWAEIREKFQTALALSRVELHKNPEKEPYKSKYSARALLEEVKALLGPAPEDEDERPQADDSLGAGEHALGLPAELVEAEGPVAQGAVRRAVIEFHLGVNHIDTEELSAGEEHLVKCLRLLRKYRLSHDCVSLYIQAQRYFFLYRFEKVYTHNLYYLAQVYQHMEMFEKAAHYCHSTLKRQLEHNAYHPMEWAINAATLSQFYINKQCFMEARHCLSAANVIFGQIGKIRTTEDTTEAEGDVPELYHQRKGEIARCWIKYCLTLMQNAQLSMQDNIGELDLDKQSELRALRKKELDEEERVRKKAVQFGTGELCDAISAVEEKVSYLRPLDFEEARELFLTGQHYVFEAKEFFQIDGYVTDHIEVVQDHSALFKVLAFFETDMERRCKMHKRRIAMLEPLMVDLNPQYYLLVNRQIQFEIAHAYYDMMDLKVAIADKLRDPDSHIVKKINNLNKSALKYYQLFLDSLRDPNKVFPEHIGEDVLRPAMLAKFRVARLYGKIITADPKKELENLATSLEHYKFIVDYCEKHPEAAQEIEVELELSKEMVSLLPTKMERFRTKMALT</sequence>
<evidence type="ECO:0000256" key="3">
    <source>
        <dbReference type="ARBA" id="ARBA00016840"/>
    </source>
</evidence>
<dbReference type="EMBL" id="VCEB01000002">
    <property type="protein sequence ID" value="KAB0383917.1"/>
    <property type="molecule type" value="Genomic_DNA"/>
</dbReference>
<dbReference type="PANTHER" id="PTHR46321:SF1">
    <property type="entry name" value="KIF-BINDING PROTEIN"/>
    <property type="match status" value="1"/>
</dbReference>
<comment type="subcellular location">
    <subcellularLocation>
        <location evidence="1">Cytoplasm</location>
        <location evidence="1">Cytoskeleton</location>
    </subcellularLocation>
</comment>
<dbReference type="GO" id="GO:0021952">
    <property type="term" value="P:central nervous system projection neuron axonogenesis"/>
    <property type="evidence" value="ECO:0007669"/>
    <property type="project" value="TreeGrafter"/>
</dbReference>
<dbReference type="InterPro" id="IPR022083">
    <property type="entry name" value="KBP"/>
</dbReference>
<dbReference type="SUPFAM" id="SSF48452">
    <property type="entry name" value="TPR-like"/>
    <property type="match status" value="1"/>
</dbReference>
<keyword evidence="5" id="KW-0206">Cytoskeleton</keyword>
<dbReference type="GO" id="GO:0000226">
    <property type="term" value="P:microtubule cytoskeleton organization"/>
    <property type="evidence" value="ECO:0007669"/>
    <property type="project" value="TreeGrafter"/>
</dbReference>
<evidence type="ECO:0000256" key="1">
    <source>
        <dbReference type="ARBA" id="ARBA00004245"/>
    </source>
</evidence>
<accession>A0A5J5MVJ3</accession>
<keyword evidence="9" id="KW-1185">Reference proteome</keyword>
<evidence type="ECO:0000256" key="6">
    <source>
        <dbReference type="ARBA" id="ARBA00030697"/>
    </source>
</evidence>
<keyword evidence="4" id="KW-0963">Cytoplasm</keyword>
<dbReference type="GO" id="GO:0005856">
    <property type="term" value="C:cytoskeleton"/>
    <property type="evidence" value="ECO:0007669"/>
    <property type="project" value="UniProtKB-SubCell"/>
</dbReference>
<dbReference type="InterPro" id="IPR011990">
    <property type="entry name" value="TPR-like_helical_dom_sf"/>
</dbReference>
<dbReference type="AlphaFoldDB" id="A0A5J5MVJ3"/>
<evidence type="ECO:0000256" key="7">
    <source>
        <dbReference type="ARBA" id="ARBA00045179"/>
    </source>
</evidence>
<evidence type="ECO:0000256" key="4">
    <source>
        <dbReference type="ARBA" id="ARBA00022490"/>
    </source>
</evidence>
<dbReference type="Pfam" id="PF12309">
    <property type="entry name" value="KBP_C"/>
    <property type="match status" value="1"/>
</dbReference>
<gene>
    <name evidence="8" type="ORF">FD755_005834</name>
</gene>
<dbReference type="GO" id="GO:1990535">
    <property type="term" value="P:neuron projection maintenance"/>
    <property type="evidence" value="ECO:0007669"/>
    <property type="project" value="TreeGrafter"/>
</dbReference>
<comment type="caution">
    <text evidence="8">The sequence shown here is derived from an EMBL/GenBank/DDBJ whole genome shotgun (WGS) entry which is preliminary data.</text>
</comment>
<reference evidence="8 9" key="1">
    <citation type="submission" date="2019-06" db="EMBL/GenBank/DDBJ databases">
        <title>Discovery of a novel chromosome fission-fusion reversal in muntjac.</title>
        <authorList>
            <person name="Mudd A.B."/>
            <person name="Bredeson J.V."/>
            <person name="Baum R."/>
            <person name="Hockemeyer D."/>
            <person name="Rokhsar D.S."/>
        </authorList>
    </citation>
    <scope>NUCLEOTIDE SEQUENCE [LARGE SCALE GENOMIC DNA]</scope>
    <source>
        <strain evidence="8">UCam_UCB_Mr</strain>
        <tissue evidence="8">Fibroblast cell line</tissue>
    </source>
</reference>
<evidence type="ECO:0000256" key="5">
    <source>
        <dbReference type="ARBA" id="ARBA00023212"/>
    </source>
</evidence>